<dbReference type="Proteomes" id="UP000308836">
    <property type="component" value="Unassembled WGS sequence"/>
</dbReference>
<name>A0AC61R6K2_9FIRM</name>
<reference evidence="1" key="1">
    <citation type="submission" date="2019-04" db="EMBL/GenBank/DDBJ databases">
        <title>Microbes associate with the intestines of laboratory mice.</title>
        <authorList>
            <person name="Navarre W."/>
            <person name="Wong E."/>
            <person name="Huang K."/>
            <person name="Tropini C."/>
            <person name="Ng K."/>
            <person name="Yu B."/>
        </authorList>
    </citation>
    <scope>NUCLEOTIDE SEQUENCE</scope>
    <source>
        <strain evidence="1">NM09_H32</strain>
    </source>
</reference>
<gene>
    <name evidence="1" type="ORF">E5336_08055</name>
</gene>
<organism evidence="1 2">
    <name type="scientific">Dubosiella muris</name>
    <dbReference type="NCBI Taxonomy" id="3038133"/>
    <lineage>
        <taxon>Bacteria</taxon>
        <taxon>Bacillati</taxon>
        <taxon>Bacillota</taxon>
        <taxon>Erysipelotrichia</taxon>
        <taxon>Erysipelotrichales</taxon>
        <taxon>Erysipelotrichaceae</taxon>
        <taxon>Dubosiella</taxon>
    </lineage>
</organism>
<sequence length="212" mass="23893">MRILCIGDSNTWGFDPNTGLRHKNRWTRQLMALRPQDEIIEEGMNGRTFAFDDPFTPGRNGLRALDMLLMSHEPVDLVVVMLGTNDLKTFFNARAKAVARGARTFLRQIKNPFLYRYKEPDILMVAPILLGEAIAQTEGECGDFDEESLCQSKYLGREIQSVCEELGVAFLNAADFAHASPVDNVHMDETNHGRLAQAIHQTIEERKKGEGQ</sequence>
<accession>A0AC61R6K2</accession>
<dbReference type="EMBL" id="SRYG01000015">
    <property type="protein sequence ID" value="TGY65637.1"/>
    <property type="molecule type" value="Genomic_DNA"/>
</dbReference>
<protein>
    <submittedName>
        <fullName evidence="1">GDSL family lipase</fullName>
    </submittedName>
</protein>
<keyword evidence="2" id="KW-1185">Reference proteome</keyword>
<comment type="caution">
    <text evidence="1">The sequence shown here is derived from an EMBL/GenBank/DDBJ whole genome shotgun (WGS) entry which is preliminary data.</text>
</comment>
<proteinExistence type="predicted"/>
<evidence type="ECO:0000313" key="2">
    <source>
        <dbReference type="Proteomes" id="UP000308836"/>
    </source>
</evidence>
<evidence type="ECO:0000313" key="1">
    <source>
        <dbReference type="EMBL" id="TGY65637.1"/>
    </source>
</evidence>